<comment type="subcellular location">
    <subcellularLocation>
        <location evidence="1">Cytoplasm</location>
        <location evidence="1">Cytoskeleton</location>
        <location evidence="1">Flagellum axoneme</location>
    </subcellularLocation>
</comment>
<evidence type="ECO:0000256" key="7">
    <source>
        <dbReference type="ARBA" id="ARBA00023212"/>
    </source>
</evidence>
<name>A0A226EFQ4_FOLCA</name>
<proteinExistence type="inferred from homology"/>
<dbReference type="Proteomes" id="UP000198287">
    <property type="component" value="Unassembled WGS sequence"/>
</dbReference>
<evidence type="ECO:0008006" key="13">
    <source>
        <dbReference type="Google" id="ProtNLM"/>
    </source>
</evidence>
<feature type="coiled-coil region" evidence="10">
    <location>
        <begin position="166"/>
        <end position="232"/>
    </location>
</feature>
<keyword evidence="12" id="KW-1185">Reference proteome</keyword>
<dbReference type="OrthoDB" id="429119at2759"/>
<organism evidence="11 12">
    <name type="scientific">Folsomia candida</name>
    <name type="common">Springtail</name>
    <dbReference type="NCBI Taxonomy" id="158441"/>
    <lineage>
        <taxon>Eukaryota</taxon>
        <taxon>Metazoa</taxon>
        <taxon>Ecdysozoa</taxon>
        <taxon>Arthropoda</taxon>
        <taxon>Hexapoda</taxon>
        <taxon>Collembola</taxon>
        <taxon>Entomobryomorpha</taxon>
        <taxon>Isotomoidea</taxon>
        <taxon>Isotomidae</taxon>
        <taxon>Proisotominae</taxon>
        <taxon>Folsomia</taxon>
    </lineage>
</organism>
<evidence type="ECO:0000313" key="11">
    <source>
        <dbReference type="EMBL" id="OXA55641.1"/>
    </source>
</evidence>
<reference evidence="11 12" key="1">
    <citation type="submission" date="2015-12" db="EMBL/GenBank/DDBJ databases">
        <title>The genome of Folsomia candida.</title>
        <authorList>
            <person name="Faddeeva A."/>
            <person name="Derks M.F."/>
            <person name="Anvar Y."/>
            <person name="Smit S."/>
            <person name="Van Straalen N."/>
            <person name="Roelofs D."/>
        </authorList>
    </citation>
    <scope>NUCLEOTIDE SEQUENCE [LARGE SCALE GENOMIC DNA]</scope>
    <source>
        <strain evidence="11 12">VU population</strain>
        <tissue evidence="11">Whole body</tissue>
    </source>
</reference>
<dbReference type="PANTHER" id="PTHR14517">
    <property type="entry name" value="RIB43A-RELATED"/>
    <property type="match status" value="1"/>
</dbReference>
<comment type="similarity">
    <text evidence="2">Belongs to the RIB43A family.</text>
</comment>
<evidence type="ECO:0000256" key="10">
    <source>
        <dbReference type="SAM" id="Coils"/>
    </source>
</evidence>
<dbReference type="Pfam" id="PF05914">
    <property type="entry name" value="RIB43A"/>
    <property type="match status" value="1"/>
</dbReference>
<evidence type="ECO:0000256" key="5">
    <source>
        <dbReference type="ARBA" id="ARBA00023054"/>
    </source>
</evidence>
<evidence type="ECO:0000256" key="4">
    <source>
        <dbReference type="ARBA" id="ARBA00022846"/>
    </source>
</evidence>
<dbReference type="OMA" id="DRAVTMK"/>
<keyword evidence="6" id="KW-0969">Cilium</keyword>
<keyword evidence="7" id="KW-0206">Cytoskeleton</keyword>
<evidence type="ECO:0000256" key="8">
    <source>
        <dbReference type="ARBA" id="ARBA00023273"/>
    </source>
</evidence>
<accession>A0A226EFQ4</accession>
<keyword evidence="4" id="KW-0282">Flagellum</keyword>
<sequence>MYKIDFPIDAKEAAVISRRRRAEEERKLRIFNPHQRIIGKDLKALEIQIQEKRERKEREKELDEAWVRETNRQQLLVMELQRRVENDKKRVWSDVQDFRSSCQRFEDRREFDLNDKRKLAYAARLHDEDVRNGPASMQKFEGEDLSYKQRIVNQEMQKKAWLDAQIAEKKQNQREYEEAHKMYEERLREMSLRTTELGRAENQARRAVELAYNQYNLALAQENAEKKKLDRLADEEATLAHQLNCFHSELLTEVTDATSINGPFRVGRAQFKGYTEEMMKTIREEQLRQAMDKKRREKEEQAYDAAWEKMNRRYAIATHILDKELDSRKKDKHIELTNINRELAQEQRLRQDYMNNLVYKGNFTEGFFDQFNTSTR</sequence>
<dbReference type="PANTHER" id="PTHR14517:SF6">
    <property type="entry name" value="RE41410P"/>
    <property type="match status" value="1"/>
</dbReference>
<evidence type="ECO:0000313" key="12">
    <source>
        <dbReference type="Proteomes" id="UP000198287"/>
    </source>
</evidence>
<keyword evidence="8" id="KW-0966">Cell projection</keyword>
<gene>
    <name evidence="11" type="ORF">Fcan01_09476</name>
</gene>
<evidence type="ECO:0000256" key="2">
    <source>
        <dbReference type="ARBA" id="ARBA00006875"/>
    </source>
</evidence>
<dbReference type="InterPro" id="IPR008805">
    <property type="entry name" value="RIB43A"/>
</dbReference>
<keyword evidence="3" id="KW-0963">Cytoplasm</keyword>
<evidence type="ECO:0000256" key="6">
    <source>
        <dbReference type="ARBA" id="ARBA00023069"/>
    </source>
</evidence>
<protein>
    <recommendedName>
        <fullName evidence="13">RIB43A-like with coiled-coils protein 2</fullName>
    </recommendedName>
</protein>
<evidence type="ECO:0000256" key="1">
    <source>
        <dbReference type="ARBA" id="ARBA00004611"/>
    </source>
</evidence>
<comment type="subunit">
    <text evidence="9">Microtubule inner protein component of sperm flagellar doublet microtubules.</text>
</comment>
<keyword evidence="5 10" id="KW-0175">Coiled coil</keyword>
<dbReference type="STRING" id="158441.A0A226EFQ4"/>
<dbReference type="AlphaFoldDB" id="A0A226EFQ4"/>
<dbReference type="EMBL" id="LNIX01000004">
    <property type="protein sequence ID" value="OXA55641.1"/>
    <property type="molecule type" value="Genomic_DNA"/>
</dbReference>
<evidence type="ECO:0000256" key="3">
    <source>
        <dbReference type="ARBA" id="ARBA00022490"/>
    </source>
</evidence>
<evidence type="ECO:0000256" key="9">
    <source>
        <dbReference type="ARBA" id="ARBA00046435"/>
    </source>
</evidence>
<comment type="caution">
    <text evidence="11">The sequence shown here is derived from an EMBL/GenBank/DDBJ whole genome shotgun (WGS) entry which is preliminary data.</text>
</comment>